<protein>
    <submittedName>
        <fullName evidence="2">Sugar phosphate isomerase/epimerase</fullName>
    </submittedName>
</protein>
<name>A0AAE3AV45_9FIRM</name>
<reference evidence="2 3" key="1">
    <citation type="submission" date="2021-10" db="EMBL/GenBank/DDBJ databases">
        <title>Anaerobic single-cell dispensing facilitates the cultivation of human gut bacteria.</title>
        <authorList>
            <person name="Afrizal A."/>
        </authorList>
    </citation>
    <scope>NUCLEOTIDE SEQUENCE [LARGE SCALE GENOMIC DNA]</scope>
    <source>
        <strain evidence="2 3">CLA-AA-H244</strain>
    </source>
</reference>
<dbReference type="RefSeq" id="WP_308727717.1">
    <property type="nucleotide sequence ID" value="NZ_JAJEQF010000004.1"/>
</dbReference>
<feature type="domain" description="Xylose isomerase-like TIM barrel" evidence="1">
    <location>
        <begin position="25"/>
        <end position="238"/>
    </location>
</feature>
<dbReference type="InterPro" id="IPR036237">
    <property type="entry name" value="Xyl_isomerase-like_sf"/>
</dbReference>
<dbReference type="InterPro" id="IPR013022">
    <property type="entry name" value="Xyl_isomerase-like_TIM-brl"/>
</dbReference>
<accession>A0AAE3AV45</accession>
<dbReference type="PANTHER" id="PTHR12110">
    <property type="entry name" value="HYDROXYPYRUVATE ISOMERASE"/>
    <property type="match status" value="1"/>
</dbReference>
<evidence type="ECO:0000259" key="1">
    <source>
        <dbReference type="Pfam" id="PF01261"/>
    </source>
</evidence>
<dbReference type="PANTHER" id="PTHR12110:SF41">
    <property type="entry name" value="INOSOSE DEHYDRATASE"/>
    <property type="match status" value="1"/>
</dbReference>
<comment type="caution">
    <text evidence="2">The sequence shown here is derived from an EMBL/GenBank/DDBJ whole genome shotgun (WGS) entry which is preliminary data.</text>
</comment>
<dbReference type="AlphaFoldDB" id="A0AAE3AV45"/>
<dbReference type="InterPro" id="IPR050312">
    <property type="entry name" value="IolE/XylAMocC-like"/>
</dbReference>
<dbReference type="Proteomes" id="UP001199355">
    <property type="component" value="Unassembled WGS sequence"/>
</dbReference>
<dbReference type="EMBL" id="JAJEQF010000004">
    <property type="protein sequence ID" value="MCC2166642.1"/>
    <property type="molecule type" value="Genomic_DNA"/>
</dbReference>
<keyword evidence="2" id="KW-0413">Isomerase</keyword>
<gene>
    <name evidence="2" type="ORF">LKD45_02815</name>
</gene>
<sequence length="263" mass="29733">MLQTGAQLYTVRSYTQTIEDFTCTIQKIADIGYKAVQLSAVSKQIKPEQIREICDRAGISIVLTHSDPERILHDTDALIKEHDILGCSYIGLGCMPDKYRTKEWLSHFISDFKEPAKKIAAAGKLFMYHNHNLEFETFAAENLPNAAPNRRILEYLLEGFAPDEMGVTLDTYWVAAAGADVCDWISQMSDRIPCVHLKDMKVKNWQPVMAPVMEGNLNFSAIFHALEASNCKYLLVEQDDCYGESPFDCLKTSYENLAKAGYR</sequence>
<evidence type="ECO:0000313" key="3">
    <source>
        <dbReference type="Proteomes" id="UP001199355"/>
    </source>
</evidence>
<organism evidence="2 3">
    <name type="scientific">Gallintestinimicrobium propionicum</name>
    <dbReference type="NCBI Taxonomy" id="2981770"/>
    <lineage>
        <taxon>Bacteria</taxon>
        <taxon>Bacillati</taxon>
        <taxon>Bacillota</taxon>
        <taxon>Clostridia</taxon>
        <taxon>Lachnospirales</taxon>
        <taxon>Lachnospiraceae</taxon>
        <taxon>Gallintestinimicrobium</taxon>
    </lineage>
</organism>
<dbReference type="GO" id="GO:0016853">
    <property type="term" value="F:isomerase activity"/>
    <property type="evidence" value="ECO:0007669"/>
    <property type="project" value="UniProtKB-KW"/>
</dbReference>
<dbReference type="Pfam" id="PF01261">
    <property type="entry name" value="AP_endonuc_2"/>
    <property type="match status" value="1"/>
</dbReference>
<evidence type="ECO:0000313" key="2">
    <source>
        <dbReference type="EMBL" id="MCC2166642.1"/>
    </source>
</evidence>
<dbReference type="SUPFAM" id="SSF51658">
    <property type="entry name" value="Xylose isomerase-like"/>
    <property type="match status" value="1"/>
</dbReference>
<dbReference type="Gene3D" id="3.20.20.150">
    <property type="entry name" value="Divalent-metal-dependent TIM barrel enzymes"/>
    <property type="match status" value="1"/>
</dbReference>
<keyword evidence="3" id="KW-1185">Reference proteome</keyword>
<proteinExistence type="predicted"/>